<protein>
    <submittedName>
        <fullName evidence="5">DUF4142 domain-containing protein</fullName>
    </submittedName>
</protein>
<dbReference type="InterPro" id="IPR025419">
    <property type="entry name" value="DUF4142"/>
</dbReference>
<evidence type="ECO:0000256" key="3">
    <source>
        <dbReference type="SAM" id="SignalP"/>
    </source>
</evidence>
<keyword evidence="6" id="KW-1185">Reference proteome</keyword>
<dbReference type="Pfam" id="PF13628">
    <property type="entry name" value="DUF4142"/>
    <property type="match status" value="1"/>
</dbReference>
<evidence type="ECO:0000313" key="6">
    <source>
        <dbReference type="Proteomes" id="UP001216579"/>
    </source>
</evidence>
<evidence type="ECO:0000313" key="5">
    <source>
        <dbReference type="EMBL" id="MDF3288738.1"/>
    </source>
</evidence>
<dbReference type="Proteomes" id="UP001216579">
    <property type="component" value="Unassembled WGS sequence"/>
</dbReference>
<comment type="caution">
    <text evidence="5">The sequence shown here is derived from an EMBL/GenBank/DDBJ whole genome shotgun (WGS) entry which is preliminary data.</text>
</comment>
<evidence type="ECO:0000259" key="4">
    <source>
        <dbReference type="Pfam" id="PF13628"/>
    </source>
</evidence>
<keyword evidence="3" id="KW-0732">Signal</keyword>
<dbReference type="EMBL" id="JARJBC010000003">
    <property type="protein sequence ID" value="MDF3288738.1"/>
    <property type="molecule type" value="Genomic_DNA"/>
</dbReference>
<evidence type="ECO:0000256" key="2">
    <source>
        <dbReference type="SAM" id="Phobius"/>
    </source>
</evidence>
<feature type="compositionally biased region" description="Low complexity" evidence="1">
    <location>
        <begin position="23"/>
        <end position="86"/>
    </location>
</feature>
<name>A0ABT5ZFX6_9ACTN</name>
<keyword evidence="2" id="KW-0812">Transmembrane</keyword>
<feature type="domain" description="DUF4142" evidence="4">
    <location>
        <begin position="94"/>
        <end position="228"/>
    </location>
</feature>
<sequence length="288" mass="28570">MVRSRAWVCVAAAGLVMAAGLAGSAAAEDPSAAPGAPSAAAGPAPSNSPAASSAPSPSNSPGASDNPSASGSASPSGGSASPSDSGTPTVGPGDAAFLGALHQGDLAEVNAGRDAVPHAAAACVMRVGAALVRDRGAMDKAVSTLSGQLKIALPPSPTPAENDQLARIGRSAGTSGYDTQWLRARSAAHTDTLRLIDQEIASGGPGDHSKVVAAAQSARPLVVHHLAMERNCHPLGASGGPQQTASGVWKSPHGRWSATHVSVLVVGSLLVIAASAWATRRWHRDLSR</sequence>
<feature type="chain" id="PRO_5045643704" evidence="3">
    <location>
        <begin position="28"/>
        <end position="288"/>
    </location>
</feature>
<evidence type="ECO:0000256" key="1">
    <source>
        <dbReference type="SAM" id="MobiDB-lite"/>
    </source>
</evidence>
<feature type="transmembrane region" description="Helical" evidence="2">
    <location>
        <begin position="256"/>
        <end position="278"/>
    </location>
</feature>
<feature type="region of interest" description="Disordered" evidence="1">
    <location>
        <begin position="23"/>
        <end position="96"/>
    </location>
</feature>
<accession>A0ABT5ZFX6</accession>
<keyword evidence="2" id="KW-0472">Membrane</keyword>
<gene>
    <name evidence="5" type="ORF">P3G67_05730</name>
</gene>
<proteinExistence type="predicted"/>
<feature type="signal peptide" evidence="3">
    <location>
        <begin position="1"/>
        <end position="27"/>
    </location>
</feature>
<dbReference type="RefSeq" id="WP_276092490.1">
    <property type="nucleotide sequence ID" value="NZ_JARJBC010000003.1"/>
</dbReference>
<keyword evidence="2" id="KW-1133">Transmembrane helix</keyword>
<reference evidence="5 6" key="1">
    <citation type="submission" date="2023-03" db="EMBL/GenBank/DDBJ databases">
        <title>Draft genome sequence of Streptomyces sp. RB6PN23 isolated from peat swamp forest in Thailand.</title>
        <authorList>
            <person name="Klaysubun C."/>
            <person name="Duangmal K."/>
        </authorList>
    </citation>
    <scope>NUCLEOTIDE SEQUENCE [LARGE SCALE GENOMIC DNA]</scope>
    <source>
        <strain evidence="5 6">RB6PN23</strain>
    </source>
</reference>
<organism evidence="5 6">
    <name type="scientific">Streptomyces silvisoli</name>
    <dbReference type="NCBI Taxonomy" id="3034235"/>
    <lineage>
        <taxon>Bacteria</taxon>
        <taxon>Bacillati</taxon>
        <taxon>Actinomycetota</taxon>
        <taxon>Actinomycetes</taxon>
        <taxon>Kitasatosporales</taxon>
        <taxon>Streptomycetaceae</taxon>
        <taxon>Streptomyces</taxon>
    </lineage>
</organism>